<evidence type="ECO:0000256" key="1">
    <source>
        <dbReference type="SAM" id="MobiDB-lite"/>
    </source>
</evidence>
<proteinExistence type="predicted"/>
<dbReference type="OrthoDB" id="8247660at2"/>
<gene>
    <name evidence="3" type="ORF">DXH78_14635</name>
</gene>
<sequence>MRSLPRFALWTLLVLAAPALSGCANFDPDNLDIFGLNEKKKLPGERKDVFPEGVPGVTQGIPQEYRMGAQTAAGADAAASAPQQPAAAPVEPEKPKPAPKRTVKRAAPKPAPRAAAAPVAPVQSQEAPAPQATQQQAPSSGWPAPAQGTTSSSGGAWPAPQPSGTFQR</sequence>
<feature type="compositionally biased region" description="Low complexity" evidence="1">
    <location>
        <begin position="112"/>
        <end position="140"/>
    </location>
</feature>
<evidence type="ECO:0000256" key="2">
    <source>
        <dbReference type="SAM" id="SignalP"/>
    </source>
</evidence>
<feature type="signal peptide" evidence="2">
    <location>
        <begin position="1"/>
        <end position="26"/>
    </location>
</feature>
<name>A0A371B2R2_9BRAD</name>
<feature type="chain" id="PRO_5016588079" evidence="2">
    <location>
        <begin position="27"/>
        <end position="168"/>
    </location>
</feature>
<feature type="region of interest" description="Disordered" evidence="1">
    <location>
        <begin position="66"/>
        <end position="168"/>
    </location>
</feature>
<evidence type="ECO:0000313" key="3">
    <source>
        <dbReference type="EMBL" id="RDV01858.1"/>
    </source>
</evidence>
<dbReference type="PROSITE" id="PS51257">
    <property type="entry name" value="PROKAR_LIPOPROTEIN"/>
    <property type="match status" value="1"/>
</dbReference>
<keyword evidence="2" id="KW-0732">Signal</keyword>
<keyword evidence="4" id="KW-1185">Reference proteome</keyword>
<protein>
    <submittedName>
        <fullName evidence="3">Uncharacterized protein</fullName>
    </submittedName>
</protein>
<dbReference type="EMBL" id="QRGO01000002">
    <property type="protein sequence ID" value="RDV01858.1"/>
    <property type="molecule type" value="Genomic_DNA"/>
</dbReference>
<reference evidence="4" key="1">
    <citation type="submission" date="2018-08" db="EMBL/GenBank/DDBJ databases">
        <authorList>
            <person name="Kim S.-J."/>
            <person name="Jung G.-Y."/>
        </authorList>
    </citation>
    <scope>NUCLEOTIDE SEQUENCE [LARGE SCALE GENOMIC DNA]</scope>
    <source>
        <strain evidence="4">GY_H</strain>
    </source>
</reference>
<dbReference type="Proteomes" id="UP000263993">
    <property type="component" value="Unassembled WGS sequence"/>
</dbReference>
<feature type="compositionally biased region" description="Low complexity" evidence="1">
    <location>
        <begin position="69"/>
        <end position="90"/>
    </location>
</feature>
<evidence type="ECO:0000313" key="4">
    <source>
        <dbReference type="Proteomes" id="UP000263993"/>
    </source>
</evidence>
<comment type="caution">
    <text evidence="3">The sequence shown here is derived from an EMBL/GenBank/DDBJ whole genome shotgun (WGS) entry which is preliminary data.</text>
</comment>
<organism evidence="3 4">
    <name type="scientific">Undibacter mobilis</name>
    <dbReference type="NCBI Taxonomy" id="2292256"/>
    <lineage>
        <taxon>Bacteria</taxon>
        <taxon>Pseudomonadati</taxon>
        <taxon>Pseudomonadota</taxon>
        <taxon>Alphaproteobacteria</taxon>
        <taxon>Hyphomicrobiales</taxon>
        <taxon>Nitrobacteraceae</taxon>
        <taxon>Undibacter</taxon>
    </lineage>
</organism>
<feature type="compositionally biased region" description="Basic residues" evidence="1">
    <location>
        <begin position="97"/>
        <end position="107"/>
    </location>
</feature>
<dbReference type="AlphaFoldDB" id="A0A371B2R2"/>
<accession>A0A371B2R2</accession>
<dbReference type="RefSeq" id="WP_115517981.1">
    <property type="nucleotide sequence ID" value="NZ_QRGO01000002.1"/>
</dbReference>